<dbReference type="PANTHER" id="PTHR46429">
    <property type="entry name" value="23S RRNA (GUANOSINE-2'-O-)-METHYLTRANSFERASE RLMB"/>
    <property type="match status" value="1"/>
</dbReference>
<dbReference type="SUPFAM" id="SSF55315">
    <property type="entry name" value="L30e-like"/>
    <property type="match status" value="1"/>
</dbReference>
<dbReference type="EMBL" id="OX336137">
    <property type="protein sequence ID" value="CAI2717287.1"/>
    <property type="molecule type" value="Genomic_DNA"/>
</dbReference>
<evidence type="ECO:0000313" key="5">
    <source>
        <dbReference type="Proteomes" id="UP001157733"/>
    </source>
</evidence>
<evidence type="ECO:0000256" key="2">
    <source>
        <dbReference type="ARBA" id="ARBA00022679"/>
    </source>
</evidence>
<protein>
    <submittedName>
        <fullName evidence="4">23S rRNA (Guanosine-2'-O-)-methyltransferase RlmB</fullName>
        <ecNumber evidence="4">2.1.1.-</ecNumber>
    </submittedName>
</protein>
<dbReference type="RefSeq" id="WP_282010237.1">
    <property type="nucleotide sequence ID" value="NZ_OX336137.1"/>
</dbReference>
<evidence type="ECO:0000256" key="1">
    <source>
        <dbReference type="ARBA" id="ARBA00022603"/>
    </source>
</evidence>
<dbReference type="CDD" id="cd18103">
    <property type="entry name" value="SpoU-like_RlmB"/>
    <property type="match status" value="1"/>
</dbReference>
<dbReference type="Proteomes" id="UP001157733">
    <property type="component" value="Chromosome"/>
</dbReference>
<dbReference type="Pfam" id="PF00588">
    <property type="entry name" value="SpoU_methylase"/>
    <property type="match status" value="1"/>
</dbReference>
<evidence type="ECO:0000259" key="3">
    <source>
        <dbReference type="SMART" id="SM00967"/>
    </source>
</evidence>
<accession>A0ABM9HAY1</accession>
<keyword evidence="2 4" id="KW-0808">Transferase</keyword>
<dbReference type="EC" id="2.1.1.-" evidence="4"/>
<keyword evidence="5" id="KW-1185">Reference proteome</keyword>
<dbReference type="InterPro" id="IPR029028">
    <property type="entry name" value="Alpha/beta_knot_MTases"/>
</dbReference>
<sequence length="267" mass="29157">MPNQDNQECVYGVHPVHHALETGTRYCYRIVLEKNKNPARLNDIQTLARKRKITVEFLPREAFRKRFGELGQQGVVGFFAPVPTLGLHALMENAFKATERPVVALLDGIQDPQNLGALIRSAYVLGMQGLIVPKHRAAPLNDTVARCSSGAIEHLPVSVVTNLNSAIAALKESGFWIVGVDMEGSPSCDRFEFNMAVALVIGGEGKGLRLSTRKACDFVVSIPMDGELGSLNASVAGGILFYEILRQRRANPNPASSSKHTNKKNRL</sequence>
<dbReference type="NCBIfam" id="TIGR00186">
    <property type="entry name" value="rRNA_methyl_3"/>
    <property type="match status" value="1"/>
</dbReference>
<dbReference type="InterPro" id="IPR013123">
    <property type="entry name" value="SpoU_subst-bd"/>
</dbReference>
<dbReference type="SUPFAM" id="SSF75217">
    <property type="entry name" value="alpha/beta knot"/>
    <property type="match status" value="1"/>
</dbReference>
<dbReference type="Gene3D" id="3.30.1330.30">
    <property type="match status" value="1"/>
</dbReference>
<dbReference type="InterPro" id="IPR004441">
    <property type="entry name" value="rRNA_MeTrfase_TrmH"/>
</dbReference>
<dbReference type="GO" id="GO:0008168">
    <property type="term" value="F:methyltransferase activity"/>
    <property type="evidence" value="ECO:0007669"/>
    <property type="project" value="UniProtKB-KW"/>
</dbReference>
<dbReference type="GO" id="GO:0032259">
    <property type="term" value="P:methylation"/>
    <property type="evidence" value="ECO:0007669"/>
    <property type="project" value="UniProtKB-KW"/>
</dbReference>
<name>A0ABM9HAY1_9BACT</name>
<dbReference type="InterPro" id="IPR029026">
    <property type="entry name" value="tRNA_m1G_MTases_N"/>
</dbReference>
<reference evidence="4 5" key="1">
    <citation type="submission" date="2022-09" db="EMBL/GenBank/DDBJ databases">
        <authorList>
            <person name="Kop L."/>
        </authorList>
    </citation>
    <scope>NUCLEOTIDE SEQUENCE [LARGE SCALE GENOMIC DNA]</scope>
    <source>
        <strain evidence="4 5">347</strain>
    </source>
</reference>
<dbReference type="InterPro" id="IPR001537">
    <property type="entry name" value="SpoU_MeTrfase"/>
</dbReference>
<dbReference type="Pfam" id="PF08032">
    <property type="entry name" value="SpoU_sub_bind"/>
    <property type="match status" value="1"/>
</dbReference>
<feature type="domain" description="RNA 2-O ribose methyltransferase substrate binding" evidence="3">
    <location>
        <begin position="9"/>
        <end position="85"/>
    </location>
</feature>
<dbReference type="SMART" id="SM00967">
    <property type="entry name" value="SpoU_sub_bind"/>
    <property type="match status" value="1"/>
</dbReference>
<dbReference type="Gene3D" id="3.40.1280.10">
    <property type="match status" value="1"/>
</dbReference>
<evidence type="ECO:0000313" key="4">
    <source>
        <dbReference type="EMBL" id="CAI2717287.1"/>
    </source>
</evidence>
<keyword evidence="1 4" id="KW-0489">Methyltransferase</keyword>
<gene>
    <name evidence="4" type="primary">rlmB</name>
    <name evidence="4" type="ORF">NSPWAT_0428</name>
</gene>
<dbReference type="InterPro" id="IPR029064">
    <property type="entry name" value="Ribosomal_eL30-like_sf"/>
</dbReference>
<dbReference type="PANTHER" id="PTHR46429:SF1">
    <property type="entry name" value="23S RRNA (GUANOSINE-2'-O-)-METHYLTRANSFERASE RLMB"/>
    <property type="match status" value="1"/>
</dbReference>
<organism evidence="4 5">
    <name type="scientific">Nitrospina watsonii</name>
    <dbReference type="NCBI Taxonomy" id="1323948"/>
    <lineage>
        <taxon>Bacteria</taxon>
        <taxon>Pseudomonadati</taxon>
        <taxon>Nitrospinota/Tectimicrobiota group</taxon>
        <taxon>Nitrospinota</taxon>
        <taxon>Nitrospinia</taxon>
        <taxon>Nitrospinales</taxon>
        <taxon>Nitrospinaceae</taxon>
        <taxon>Nitrospina</taxon>
    </lineage>
</organism>
<proteinExistence type="predicted"/>